<dbReference type="HAMAP" id="MF_01513">
    <property type="entry name" value="Phe_aminotrans_2"/>
    <property type="match status" value="1"/>
</dbReference>
<feature type="modified residue" description="N6-(pyridoxal phosphate)lysine" evidence="6">
    <location>
        <position position="215"/>
    </location>
</feature>
<evidence type="ECO:0000256" key="6">
    <source>
        <dbReference type="HAMAP-Rule" id="MF_01513"/>
    </source>
</evidence>
<dbReference type="RefSeq" id="WP_166321599.1">
    <property type="nucleotide sequence ID" value="NZ_CP049934.1"/>
</dbReference>
<dbReference type="PANTHER" id="PTHR43643">
    <property type="entry name" value="HISTIDINOL-PHOSPHATE AMINOTRANSFERASE 2"/>
    <property type="match status" value="1"/>
</dbReference>
<comment type="subunit">
    <text evidence="2 6">Homodimer.</text>
</comment>
<dbReference type="GO" id="GO:0008793">
    <property type="term" value="F:aromatic-amino-acid transaminase activity"/>
    <property type="evidence" value="ECO:0007669"/>
    <property type="project" value="UniProtKB-UniRule"/>
</dbReference>
<keyword evidence="3 6" id="KW-0032">Aminotransferase</keyword>
<evidence type="ECO:0000313" key="9">
    <source>
        <dbReference type="Proteomes" id="UP000501387"/>
    </source>
</evidence>
<comment type="cofactor">
    <cofactor evidence="1 6">
        <name>pyridoxal 5'-phosphate</name>
        <dbReference type="ChEBI" id="CHEBI:597326"/>
    </cofactor>
</comment>
<evidence type="ECO:0000256" key="5">
    <source>
        <dbReference type="ARBA" id="ARBA00022898"/>
    </source>
</evidence>
<dbReference type="InterPro" id="IPR004839">
    <property type="entry name" value="Aminotransferase_I/II_large"/>
</dbReference>
<comment type="similarity">
    <text evidence="6">Belongs to the class-II pyridoxal-phosphate-dependent aminotransferase family.</text>
</comment>
<dbReference type="PROSITE" id="PS00599">
    <property type="entry name" value="AA_TRANSFER_CLASS_2"/>
    <property type="match status" value="1"/>
</dbReference>
<dbReference type="Pfam" id="PF00155">
    <property type="entry name" value="Aminotran_1_2"/>
    <property type="match status" value="1"/>
</dbReference>
<organism evidence="8 9">
    <name type="scientific">Leucobacter insecticola</name>
    <dbReference type="NCBI Taxonomy" id="2714934"/>
    <lineage>
        <taxon>Bacteria</taxon>
        <taxon>Bacillati</taxon>
        <taxon>Actinomycetota</taxon>
        <taxon>Actinomycetes</taxon>
        <taxon>Micrococcales</taxon>
        <taxon>Microbacteriaceae</taxon>
        <taxon>Leucobacter</taxon>
    </lineage>
</organism>
<dbReference type="GO" id="GO:0000105">
    <property type="term" value="P:L-histidine biosynthetic process"/>
    <property type="evidence" value="ECO:0007669"/>
    <property type="project" value="InterPro"/>
</dbReference>
<dbReference type="InterPro" id="IPR050106">
    <property type="entry name" value="HistidinolP_aminotransfase"/>
</dbReference>
<keyword evidence="5 6" id="KW-0663">Pyridoxal phosphate</keyword>
<sequence>MVYQRSAVEALPAYVQGKSIPDAIKLSSNENPYPPLESVAEVVRECATSFHLYPDMSAAGLVARLAERWNVRPEEVAVGSGSVEVASQLIHASAGEGDEVMFAWRSFEAYPILVQVAGATPVPVPLTADDRHDLDAMVAAITDRTRLIFICTPNNPTGSVVTRAEMQNFLDRVPKEVLVVIDEAYSHFDDDPESVDGLEFFRSHPNVAVLHTFSKAYGLAGLRVGYAIAPERVATNLRRVAVPFGVSTLAQAAAIASLDAESELQERVDVILGERTRVVAKLRDSGWQLHDSLGNFVWLRTGSATAEVDAILREHGVVARAFLGDGIRVTIGSPEMNDRFLAAIGNTAPAA</sequence>
<dbReference type="Gene3D" id="3.90.1150.10">
    <property type="entry name" value="Aspartate Aminotransferase, domain 1"/>
    <property type="match status" value="1"/>
</dbReference>
<keyword evidence="4 6" id="KW-0808">Transferase</keyword>
<evidence type="ECO:0000256" key="3">
    <source>
        <dbReference type="ARBA" id="ARBA00022576"/>
    </source>
</evidence>
<gene>
    <name evidence="8" type="primary">hisC</name>
    <name evidence="6" type="synonym">pat</name>
    <name evidence="8" type="ORF">G7067_02110</name>
</gene>
<dbReference type="Gene3D" id="3.40.640.10">
    <property type="entry name" value="Type I PLP-dependent aspartate aminotransferase-like (Major domain)"/>
    <property type="match status" value="1"/>
</dbReference>
<dbReference type="PANTHER" id="PTHR43643:SF3">
    <property type="entry name" value="HISTIDINOL-PHOSPHATE AMINOTRANSFERASE"/>
    <property type="match status" value="1"/>
</dbReference>
<dbReference type="InterPro" id="IPR015424">
    <property type="entry name" value="PyrdxlP-dep_Trfase"/>
</dbReference>
<evidence type="ECO:0000256" key="2">
    <source>
        <dbReference type="ARBA" id="ARBA00011738"/>
    </source>
</evidence>
<dbReference type="NCBIfam" id="NF002878">
    <property type="entry name" value="PRK03321.1"/>
    <property type="match status" value="1"/>
</dbReference>
<dbReference type="HAMAP" id="MF_01023">
    <property type="entry name" value="HisC_aminotrans_2"/>
    <property type="match status" value="1"/>
</dbReference>
<feature type="domain" description="Aminotransferase class I/classII large" evidence="7">
    <location>
        <begin position="22"/>
        <end position="344"/>
    </location>
</feature>
<dbReference type="InterPro" id="IPR024892">
    <property type="entry name" value="ArAT"/>
</dbReference>
<evidence type="ECO:0000259" key="7">
    <source>
        <dbReference type="Pfam" id="PF00155"/>
    </source>
</evidence>
<evidence type="ECO:0000256" key="4">
    <source>
        <dbReference type="ARBA" id="ARBA00022679"/>
    </source>
</evidence>
<dbReference type="EMBL" id="CP049934">
    <property type="protein sequence ID" value="QIM15476.1"/>
    <property type="molecule type" value="Genomic_DNA"/>
</dbReference>
<dbReference type="InterPro" id="IPR015421">
    <property type="entry name" value="PyrdxlP-dep_Trfase_major"/>
</dbReference>
<accession>A0A6G8FG34</accession>
<dbReference type="CDD" id="cd00609">
    <property type="entry name" value="AAT_like"/>
    <property type="match status" value="1"/>
</dbReference>
<dbReference type="InterPro" id="IPR015422">
    <property type="entry name" value="PyrdxlP-dep_Trfase_small"/>
</dbReference>
<dbReference type="GO" id="GO:0030170">
    <property type="term" value="F:pyridoxal phosphate binding"/>
    <property type="evidence" value="ECO:0007669"/>
    <property type="project" value="UniProtKB-UniRule"/>
</dbReference>
<evidence type="ECO:0000313" key="8">
    <source>
        <dbReference type="EMBL" id="QIM15476.1"/>
    </source>
</evidence>
<dbReference type="InterPro" id="IPR005861">
    <property type="entry name" value="HisP_aminotrans"/>
</dbReference>
<dbReference type="InterPro" id="IPR001917">
    <property type="entry name" value="Aminotrans_II_pyridoxalP_BS"/>
</dbReference>
<dbReference type="Proteomes" id="UP000501387">
    <property type="component" value="Chromosome"/>
</dbReference>
<dbReference type="EC" id="2.6.1.57" evidence="6"/>
<comment type="catalytic activity">
    <reaction evidence="6">
        <text>an aromatic L-alpha-amino acid + 2-oxoglutarate = an aromatic oxo-acid + L-glutamate</text>
        <dbReference type="Rhea" id="RHEA:17533"/>
        <dbReference type="ChEBI" id="CHEBI:16810"/>
        <dbReference type="ChEBI" id="CHEBI:29985"/>
        <dbReference type="ChEBI" id="CHEBI:73309"/>
        <dbReference type="ChEBI" id="CHEBI:84824"/>
        <dbReference type="EC" id="2.6.1.57"/>
    </reaction>
</comment>
<dbReference type="SUPFAM" id="SSF53383">
    <property type="entry name" value="PLP-dependent transferases"/>
    <property type="match status" value="1"/>
</dbReference>
<proteinExistence type="inferred from homology"/>
<protein>
    <recommendedName>
        <fullName evidence="6">Aromatic amino acid aminotransferase</fullName>
        <shortName evidence="6">ArAT</shortName>
        <ecNumber evidence="6">2.6.1.57</ecNumber>
    </recommendedName>
</protein>
<name>A0A6G8FG34_9MICO</name>
<dbReference type="AlphaFoldDB" id="A0A6G8FG34"/>
<dbReference type="KEGG" id="lins:G7067_02110"/>
<comment type="function">
    <text evidence="6">Aminotransferase that catalyzes the conversion of aromatic amino acids and 2-oxoglutarate into corresponding aromatic oxo acids and L-glutamate.</text>
</comment>
<keyword evidence="9" id="KW-1185">Reference proteome</keyword>
<dbReference type="GO" id="GO:0004400">
    <property type="term" value="F:histidinol-phosphate transaminase activity"/>
    <property type="evidence" value="ECO:0007669"/>
    <property type="project" value="InterPro"/>
</dbReference>
<dbReference type="NCBIfam" id="TIGR01141">
    <property type="entry name" value="hisC"/>
    <property type="match status" value="1"/>
</dbReference>
<reference evidence="8 9" key="1">
    <citation type="submission" date="2020-03" db="EMBL/GenBank/DDBJ databases">
        <title>Leucobacter sp. nov., isolated from beetles.</title>
        <authorList>
            <person name="Hyun D.-W."/>
            <person name="Bae J.-W."/>
        </authorList>
    </citation>
    <scope>NUCLEOTIDE SEQUENCE [LARGE SCALE GENOMIC DNA]</scope>
    <source>
        <strain evidence="8 9">HDW9B</strain>
    </source>
</reference>
<evidence type="ECO:0000256" key="1">
    <source>
        <dbReference type="ARBA" id="ARBA00001933"/>
    </source>
</evidence>